<organism evidence="4 5">
    <name type="scientific">Plenodomus tracheiphilus IPT5</name>
    <dbReference type="NCBI Taxonomy" id="1408161"/>
    <lineage>
        <taxon>Eukaryota</taxon>
        <taxon>Fungi</taxon>
        <taxon>Dikarya</taxon>
        <taxon>Ascomycota</taxon>
        <taxon>Pezizomycotina</taxon>
        <taxon>Dothideomycetes</taxon>
        <taxon>Pleosporomycetidae</taxon>
        <taxon>Pleosporales</taxon>
        <taxon>Pleosporineae</taxon>
        <taxon>Leptosphaeriaceae</taxon>
        <taxon>Plenodomus</taxon>
    </lineage>
</organism>
<dbReference type="PANTHER" id="PTHR11177:SF317">
    <property type="entry name" value="CHITINASE 12-RELATED"/>
    <property type="match status" value="1"/>
</dbReference>
<dbReference type="GO" id="GO:0008061">
    <property type="term" value="F:chitin binding"/>
    <property type="evidence" value="ECO:0007669"/>
    <property type="project" value="InterPro"/>
</dbReference>
<dbReference type="InterPro" id="IPR011583">
    <property type="entry name" value="Chitinase_II/V-like_cat"/>
</dbReference>
<keyword evidence="4" id="KW-0378">Hydrolase</keyword>
<accession>A0A6A7AM85</accession>
<dbReference type="SMART" id="SM00636">
    <property type="entry name" value="Glyco_18"/>
    <property type="match status" value="1"/>
</dbReference>
<evidence type="ECO:0000256" key="2">
    <source>
        <dbReference type="SAM" id="SignalP"/>
    </source>
</evidence>
<proteinExistence type="predicted"/>
<reference evidence="4" key="1">
    <citation type="submission" date="2020-01" db="EMBL/GenBank/DDBJ databases">
        <authorList>
            <consortium name="DOE Joint Genome Institute"/>
            <person name="Haridas S."/>
            <person name="Albert R."/>
            <person name="Binder M."/>
            <person name="Bloem J."/>
            <person name="Labutti K."/>
            <person name="Salamov A."/>
            <person name="Andreopoulos B."/>
            <person name="Baker S.E."/>
            <person name="Barry K."/>
            <person name="Bills G."/>
            <person name="Bluhm B.H."/>
            <person name="Cannon C."/>
            <person name="Castanera R."/>
            <person name="Culley D.E."/>
            <person name="Daum C."/>
            <person name="Ezra D."/>
            <person name="Gonzalez J.B."/>
            <person name="Henrissat B."/>
            <person name="Kuo A."/>
            <person name="Liang C."/>
            <person name="Lipzen A."/>
            <person name="Lutzoni F."/>
            <person name="Magnuson J."/>
            <person name="Mondo S."/>
            <person name="Nolan M."/>
            <person name="Ohm R."/>
            <person name="Pangilinan J."/>
            <person name="Park H.-J."/>
            <person name="Ramirez L."/>
            <person name="Alfaro M."/>
            <person name="Sun H."/>
            <person name="Tritt A."/>
            <person name="Yoshinaga Y."/>
            <person name="Zwiers L.-H."/>
            <person name="Turgeon B.G."/>
            <person name="Goodwin S.B."/>
            <person name="Spatafora J.W."/>
            <person name="Crous P.W."/>
            <person name="Grigoriev I.V."/>
        </authorList>
    </citation>
    <scope>NUCLEOTIDE SEQUENCE</scope>
    <source>
        <strain evidence="4">IPT5</strain>
    </source>
</reference>
<keyword evidence="5" id="KW-1185">Reference proteome</keyword>
<dbReference type="GO" id="GO:0006032">
    <property type="term" value="P:chitin catabolic process"/>
    <property type="evidence" value="ECO:0007669"/>
    <property type="project" value="TreeGrafter"/>
</dbReference>
<dbReference type="PROSITE" id="PS51910">
    <property type="entry name" value="GH18_2"/>
    <property type="match status" value="1"/>
</dbReference>
<dbReference type="GO" id="GO:0005576">
    <property type="term" value="C:extracellular region"/>
    <property type="evidence" value="ECO:0007669"/>
    <property type="project" value="TreeGrafter"/>
</dbReference>
<evidence type="ECO:0000313" key="4">
    <source>
        <dbReference type="EMBL" id="KAF2844113.1"/>
    </source>
</evidence>
<name>A0A6A7AM85_9PLEO</name>
<dbReference type="InterPro" id="IPR050314">
    <property type="entry name" value="Glycosyl_Hydrlase_18"/>
</dbReference>
<dbReference type="AlphaFoldDB" id="A0A6A7AM85"/>
<evidence type="ECO:0000259" key="3">
    <source>
        <dbReference type="PROSITE" id="PS51910"/>
    </source>
</evidence>
<keyword evidence="2" id="KW-0732">Signal</keyword>
<dbReference type="Proteomes" id="UP000799423">
    <property type="component" value="Unassembled WGS sequence"/>
</dbReference>
<dbReference type="OrthoDB" id="76388at2759"/>
<dbReference type="GO" id="GO:0005975">
    <property type="term" value="P:carbohydrate metabolic process"/>
    <property type="evidence" value="ECO:0007669"/>
    <property type="project" value="InterPro"/>
</dbReference>
<gene>
    <name evidence="4" type="ORF">T440DRAFT_527251</name>
</gene>
<dbReference type="PANTHER" id="PTHR11177">
    <property type="entry name" value="CHITINASE"/>
    <property type="match status" value="1"/>
</dbReference>
<dbReference type="Gene3D" id="3.20.20.80">
    <property type="entry name" value="Glycosidases"/>
    <property type="match status" value="3"/>
</dbReference>
<dbReference type="EC" id="3.2.1.14" evidence="1"/>
<feature type="signal peptide" evidence="2">
    <location>
        <begin position="1"/>
        <end position="18"/>
    </location>
</feature>
<feature type="chain" id="PRO_5025456794" description="chitinase" evidence="2">
    <location>
        <begin position="19"/>
        <end position="302"/>
    </location>
</feature>
<dbReference type="InterPro" id="IPR001223">
    <property type="entry name" value="Glyco_hydro18_cat"/>
</dbReference>
<feature type="domain" description="GH18" evidence="3">
    <location>
        <begin position="37"/>
        <end position="275"/>
    </location>
</feature>
<protein>
    <recommendedName>
        <fullName evidence="1">chitinase</fullName>
        <ecNumber evidence="1">3.2.1.14</ecNumber>
    </recommendedName>
</protein>
<evidence type="ECO:0000256" key="1">
    <source>
        <dbReference type="ARBA" id="ARBA00012729"/>
    </source>
</evidence>
<dbReference type="GO" id="GO:0008843">
    <property type="term" value="F:endochitinase activity"/>
    <property type="evidence" value="ECO:0007669"/>
    <property type="project" value="UniProtKB-EC"/>
</dbReference>
<dbReference type="Pfam" id="PF00704">
    <property type="entry name" value="Glyco_hydro_18"/>
    <property type="match status" value="1"/>
</dbReference>
<dbReference type="EMBL" id="MU006416">
    <property type="protein sequence ID" value="KAF2844113.1"/>
    <property type="molecule type" value="Genomic_DNA"/>
</dbReference>
<dbReference type="SUPFAM" id="SSF51445">
    <property type="entry name" value="(Trans)glycosidases"/>
    <property type="match status" value="1"/>
</dbReference>
<evidence type="ECO:0000313" key="5">
    <source>
        <dbReference type="Proteomes" id="UP000799423"/>
    </source>
</evidence>
<sequence>MLLMEVAILLSLFTLTQAAATPQNANDTISSLAATGYKNVAYFVNWAIYGRNFNPQDLPGQELTYVVYAFADIRPDTSEVYLTDTWSDTEKRYPADSWNDVSTNVYGCAKQLFLLKKQNCKLKETFASSAIKILADLGFDSLDVNWEYPANEAQPNDIVSLLAETQRQLNDYLTYHNANFSPSPSNPSSTPFSTKKALDDYISAGVPVNKIVLSMPLYGRSFTQTDGLGRLFQGVGQGTWEVGQGLGGVMWWESSSDKKGADSLISIFVNNVGGISALDQSANLLSFPQSKYENLRGGFPNS</sequence>
<dbReference type="InterPro" id="IPR017853">
    <property type="entry name" value="GH"/>
</dbReference>